<dbReference type="Proteomes" id="UP000233837">
    <property type="component" value="Unassembled WGS sequence"/>
</dbReference>
<dbReference type="SUPFAM" id="SSF53335">
    <property type="entry name" value="S-adenosyl-L-methionine-dependent methyltransferases"/>
    <property type="match status" value="1"/>
</dbReference>
<dbReference type="AlphaFoldDB" id="A0A2I0X5N4"/>
<proteinExistence type="predicted"/>
<reference evidence="2 3" key="2">
    <citation type="journal article" date="2017" name="Nature">
        <title>The Apostasia genome and the evolution of orchids.</title>
        <authorList>
            <person name="Zhang G.Q."/>
            <person name="Liu K.W."/>
            <person name="Li Z."/>
            <person name="Lohaus R."/>
            <person name="Hsiao Y.Y."/>
            <person name="Niu S.C."/>
            <person name="Wang J.Y."/>
            <person name="Lin Y.C."/>
            <person name="Xu Q."/>
            <person name="Chen L.J."/>
            <person name="Yoshida K."/>
            <person name="Fujiwara S."/>
            <person name="Wang Z.W."/>
            <person name="Zhang Y.Q."/>
            <person name="Mitsuda N."/>
            <person name="Wang M."/>
            <person name="Liu G.H."/>
            <person name="Pecoraro L."/>
            <person name="Huang H.X."/>
            <person name="Xiao X.J."/>
            <person name="Lin M."/>
            <person name="Wu X.Y."/>
            <person name="Wu W.L."/>
            <person name="Chen Y.Y."/>
            <person name="Chang S.B."/>
            <person name="Sakamoto S."/>
            <person name="Ohme-Takagi M."/>
            <person name="Yagi M."/>
            <person name="Zeng S.J."/>
            <person name="Shen C.Y."/>
            <person name="Yeh C.M."/>
            <person name="Luo Y.B."/>
            <person name="Tsai W.C."/>
            <person name="Van de Peer Y."/>
            <person name="Liu Z.J."/>
        </authorList>
    </citation>
    <scope>NUCLEOTIDE SEQUENCE [LARGE SCALE GENOMIC DNA]</scope>
    <source>
        <tissue evidence="2">The whole plant</tissue>
    </source>
</reference>
<gene>
    <name evidence="2" type="ORF">MA16_Dca006606</name>
</gene>
<dbReference type="InterPro" id="IPR019410">
    <property type="entry name" value="Methyltransf_16"/>
</dbReference>
<evidence type="ECO:0000256" key="1">
    <source>
        <dbReference type="SAM" id="Phobius"/>
    </source>
</evidence>
<feature type="transmembrane region" description="Helical" evidence="1">
    <location>
        <begin position="142"/>
        <end position="160"/>
    </location>
</feature>
<dbReference type="InterPro" id="IPR029063">
    <property type="entry name" value="SAM-dependent_MTases_sf"/>
</dbReference>
<dbReference type="GO" id="GO:0008276">
    <property type="term" value="F:protein methyltransferase activity"/>
    <property type="evidence" value="ECO:0007669"/>
    <property type="project" value="InterPro"/>
</dbReference>
<dbReference type="Gene3D" id="3.40.50.150">
    <property type="entry name" value="Vaccinia Virus protein VP39"/>
    <property type="match status" value="1"/>
</dbReference>
<keyword evidence="1" id="KW-1133">Transmembrane helix</keyword>
<name>A0A2I0X5N4_9ASPA</name>
<keyword evidence="3" id="KW-1185">Reference proteome</keyword>
<keyword evidence="1" id="KW-0812">Transmembrane</keyword>
<dbReference type="STRING" id="906689.A0A2I0X5N4"/>
<accession>A0A2I0X5N4</accession>
<dbReference type="PANTHER" id="PTHR23108:SF3">
    <property type="entry name" value="METHYLTRANSFERASE FAMILY PROTEIN"/>
    <property type="match status" value="1"/>
</dbReference>
<evidence type="ECO:0000313" key="3">
    <source>
        <dbReference type="Proteomes" id="UP000233837"/>
    </source>
</evidence>
<reference evidence="2 3" key="1">
    <citation type="journal article" date="2016" name="Sci. Rep.">
        <title>The Dendrobium catenatum Lindl. genome sequence provides insights into polysaccharide synthase, floral development and adaptive evolution.</title>
        <authorList>
            <person name="Zhang G.Q."/>
            <person name="Xu Q."/>
            <person name="Bian C."/>
            <person name="Tsai W.C."/>
            <person name="Yeh C.M."/>
            <person name="Liu K.W."/>
            <person name="Yoshida K."/>
            <person name="Zhang L.S."/>
            <person name="Chang S.B."/>
            <person name="Chen F."/>
            <person name="Shi Y."/>
            <person name="Su Y.Y."/>
            <person name="Zhang Y.Q."/>
            <person name="Chen L.J."/>
            <person name="Yin Y."/>
            <person name="Lin M."/>
            <person name="Huang H."/>
            <person name="Deng H."/>
            <person name="Wang Z.W."/>
            <person name="Zhu S.L."/>
            <person name="Zhao X."/>
            <person name="Deng C."/>
            <person name="Niu S.C."/>
            <person name="Huang J."/>
            <person name="Wang M."/>
            <person name="Liu G.H."/>
            <person name="Yang H.J."/>
            <person name="Xiao X.J."/>
            <person name="Hsiao Y.Y."/>
            <person name="Wu W.L."/>
            <person name="Chen Y.Y."/>
            <person name="Mitsuda N."/>
            <person name="Ohme-Takagi M."/>
            <person name="Luo Y.B."/>
            <person name="Van de Peer Y."/>
            <person name="Liu Z.J."/>
        </authorList>
    </citation>
    <scope>NUCLEOTIDE SEQUENCE [LARGE SCALE GENOMIC DNA]</scope>
    <source>
        <tissue evidence="2">The whole plant</tissue>
    </source>
</reference>
<dbReference type="EMBL" id="KZ502134">
    <property type="protein sequence ID" value="PKU83206.1"/>
    <property type="molecule type" value="Genomic_DNA"/>
</dbReference>
<keyword evidence="1" id="KW-0472">Membrane</keyword>
<dbReference type="InterPro" id="IPR038899">
    <property type="entry name" value="METTL22"/>
</dbReference>
<evidence type="ECO:0000313" key="2">
    <source>
        <dbReference type="EMBL" id="PKU83206.1"/>
    </source>
</evidence>
<dbReference type="Pfam" id="PF10294">
    <property type="entry name" value="Methyltransf_16"/>
    <property type="match status" value="1"/>
</dbReference>
<organism evidence="2 3">
    <name type="scientific">Dendrobium catenatum</name>
    <dbReference type="NCBI Taxonomy" id="906689"/>
    <lineage>
        <taxon>Eukaryota</taxon>
        <taxon>Viridiplantae</taxon>
        <taxon>Streptophyta</taxon>
        <taxon>Embryophyta</taxon>
        <taxon>Tracheophyta</taxon>
        <taxon>Spermatophyta</taxon>
        <taxon>Magnoliopsida</taxon>
        <taxon>Liliopsida</taxon>
        <taxon>Asparagales</taxon>
        <taxon>Orchidaceae</taxon>
        <taxon>Epidendroideae</taxon>
        <taxon>Malaxideae</taxon>
        <taxon>Dendrobiinae</taxon>
        <taxon>Dendrobium</taxon>
    </lineage>
</organism>
<dbReference type="GO" id="GO:0005634">
    <property type="term" value="C:nucleus"/>
    <property type="evidence" value="ECO:0007669"/>
    <property type="project" value="TreeGrafter"/>
</dbReference>
<sequence>MYVVKFRRIYRQNNRLENDVLANIFCVGNASESASERFPVSYKRRKTFSDAHQTGVPKSDGNAPETKAFRLLRVTGEYGPPVIPCFPVVGIQGANIGGVEFGPFPFPWSLRYPLMVWLPWLLVPVPLLPFRFSPGVVSRELFLFPLLVLVPVPVLPFWLLSRGCFTRRWIQAVFSLNFEKNAGLARKSELEQGEERFDRINSLKDCTIDAEVDMSESIVKMFDPDPSLNEINIIKPGSYSFRIRGLAREYQHTCQSTGLMLWESALLLCNLISENPSIVAGKMVLELGSGSAGICSMISVQFAKFVVSTDGDSEALKLLQDNIASNLEQNLVQKMAIRKLLWGDKQDLDAIKELDCYKGGFEVIIGTDVSYSPEAISPLFFTAKELILKESNGGSKPALILCHIQRRVDEDSIVLVATELGFGLRDRWVHGMSLNDGVISSWFASGSSCWNDFQNTPLTILYFEL</sequence>
<dbReference type="PANTHER" id="PTHR23108">
    <property type="entry name" value="METHYLTRANSFERASE-RELATED"/>
    <property type="match status" value="1"/>
</dbReference>
<protein>
    <submittedName>
        <fullName evidence="2">Uncharacterized protein</fullName>
    </submittedName>
</protein>